<comment type="caution">
    <text evidence="1">The sequence shown here is derived from an EMBL/GenBank/DDBJ whole genome shotgun (WGS) entry which is preliminary data.</text>
</comment>
<protein>
    <submittedName>
        <fullName evidence="1">Uncharacterized protein</fullName>
    </submittedName>
</protein>
<dbReference type="SUPFAM" id="SSF50969">
    <property type="entry name" value="YVTN repeat-like/Quinoprotein amine dehydrogenase"/>
    <property type="match status" value="1"/>
</dbReference>
<gene>
    <name evidence="1" type="ORF">FH608_037685</name>
</gene>
<keyword evidence="2" id="KW-1185">Reference proteome</keyword>
<dbReference type="RefSeq" id="WP_139635180.1">
    <property type="nucleotide sequence ID" value="NZ_VDLX02000018.1"/>
</dbReference>
<sequence>MTEIEETLRRTFGEAAGQAPRLPDLLPERLERIHRRRRRRSRVVLAAAAAVLVAGGTVAVVRGGDTITAVPATQARTRAERPAAPVEQVWPDAVRKIPAKGPGAAPWRPVTLIDERTLLMAASSGFERAAAVYAYDLGSGTEREIAAVPEPEGTVAFASGFAVGSGHVAWWTATKDSVAHFWAAPLDGGTARIVADQPLGPVDDGSGIDGLAVAGDEIVFSLNAGGVFTVPLGGGTVKPVEGGAGMHLLAWPWIGTPGARSEPGGTGFARIRNAETGETRTAVTHPGEELHQCGVTVCVGRSSDGRTFFRHRDGSSQKDVPGSGYQGRTPAQDRFYASAYGDAAPEGVGLYDLDTGRSGDLGIQAKGRSVSLPTFDTTGRFLSYLAGDELHLIDLTEIR</sequence>
<evidence type="ECO:0000313" key="1">
    <source>
        <dbReference type="EMBL" id="KAB8189747.1"/>
    </source>
</evidence>
<name>A0A5C4VQL7_9ACTN</name>
<evidence type="ECO:0000313" key="2">
    <source>
        <dbReference type="Proteomes" id="UP000312512"/>
    </source>
</evidence>
<organism evidence="1 2">
    <name type="scientific">Nonomuraea phyllanthi</name>
    <dbReference type="NCBI Taxonomy" id="2219224"/>
    <lineage>
        <taxon>Bacteria</taxon>
        <taxon>Bacillati</taxon>
        <taxon>Actinomycetota</taxon>
        <taxon>Actinomycetes</taxon>
        <taxon>Streptosporangiales</taxon>
        <taxon>Streptosporangiaceae</taxon>
        <taxon>Nonomuraea</taxon>
    </lineage>
</organism>
<dbReference type="OrthoDB" id="5189326at2"/>
<accession>A0A5C4VQL7</accession>
<dbReference type="AlphaFoldDB" id="A0A5C4VQL7"/>
<reference evidence="1 2" key="1">
    <citation type="submission" date="2019-10" db="EMBL/GenBank/DDBJ databases">
        <title>Nonomuraea sp. nov., isolated from Phyllanthus amarus.</title>
        <authorList>
            <person name="Klykleung N."/>
            <person name="Tanasupawat S."/>
        </authorList>
    </citation>
    <scope>NUCLEOTIDE SEQUENCE [LARGE SCALE GENOMIC DNA]</scope>
    <source>
        <strain evidence="1 2">PA1-10</strain>
    </source>
</reference>
<dbReference type="InterPro" id="IPR011044">
    <property type="entry name" value="Quino_amine_DH_bsu"/>
</dbReference>
<dbReference type="EMBL" id="VDLX02000018">
    <property type="protein sequence ID" value="KAB8189747.1"/>
    <property type="molecule type" value="Genomic_DNA"/>
</dbReference>
<dbReference type="Proteomes" id="UP000312512">
    <property type="component" value="Unassembled WGS sequence"/>
</dbReference>
<proteinExistence type="predicted"/>